<gene>
    <name evidence="1" type="ORF">HDF16_001061</name>
</gene>
<dbReference type="AlphaFoldDB" id="A0A7W7ZAV0"/>
<keyword evidence="2" id="KW-1185">Reference proteome</keyword>
<proteinExistence type="predicted"/>
<evidence type="ECO:0000313" key="1">
    <source>
        <dbReference type="EMBL" id="MBB5056392.1"/>
    </source>
</evidence>
<dbReference type="Proteomes" id="UP000540989">
    <property type="component" value="Unassembled WGS sequence"/>
</dbReference>
<evidence type="ECO:0000313" key="2">
    <source>
        <dbReference type="Proteomes" id="UP000540989"/>
    </source>
</evidence>
<protein>
    <submittedName>
        <fullName evidence="1">Uncharacterized protein</fullName>
    </submittedName>
</protein>
<accession>A0A7W7ZAV0</accession>
<sequence>MLVPPGLQWALEASTSLPISAQIHRVGSHPAVYITLVWDTDSFWQRSCTIPDNFLSLEDLKARNTSAGNVLRSQEESVVVPAIGAMT</sequence>
<name>A0A7W7ZAV0_9BACT</name>
<dbReference type="EMBL" id="JACHIP010000001">
    <property type="protein sequence ID" value="MBB5056392.1"/>
    <property type="molecule type" value="Genomic_DNA"/>
</dbReference>
<reference evidence="1 2" key="1">
    <citation type="submission" date="2020-08" db="EMBL/GenBank/DDBJ databases">
        <title>Genomic Encyclopedia of Type Strains, Phase IV (KMG-V): Genome sequencing to study the core and pangenomes of soil and plant-associated prokaryotes.</title>
        <authorList>
            <person name="Whitman W."/>
        </authorList>
    </citation>
    <scope>NUCLEOTIDE SEQUENCE [LARGE SCALE GENOMIC DNA]</scope>
    <source>
        <strain evidence="1 2">M8UP14</strain>
    </source>
</reference>
<comment type="caution">
    <text evidence="1">The sequence shown here is derived from an EMBL/GenBank/DDBJ whole genome shotgun (WGS) entry which is preliminary data.</text>
</comment>
<organism evidence="1 2">
    <name type="scientific">Granulicella aggregans</name>
    <dbReference type="NCBI Taxonomy" id="474949"/>
    <lineage>
        <taxon>Bacteria</taxon>
        <taxon>Pseudomonadati</taxon>
        <taxon>Acidobacteriota</taxon>
        <taxon>Terriglobia</taxon>
        <taxon>Terriglobales</taxon>
        <taxon>Acidobacteriaceae</taxon>
        <taxon>Granulicella</taxon>
    </lineage>
</organism>